<keyword evidence="1" id="KW-0282">Flagellum</keyword>
<organism evidence="1 2">
    <name type="scientific">Albidovulum sediminicola</name>
    <dbReference type="NCBI Taxonomy" id="2984331"/>
    <lineage>
        <taxon>Bacteria</taxon>
        <taxon>Pseudomonadati</taxon>
        <taxon>Pseudomonadota</taxon>
        <taxon>Alphaproteobacteria</taxon>
        <taxon>Rhodobacterales</taxon>
        <taxon>Paracoccaceae</taxon>
        <taxon>Albidovulum</taxon>
    </lineage>
</organism>
<dbReference type="NCBIfam" id="NF009435">
    <property type="entry name" value="PRK12794.1"/>
    <property type="match status" value="1"/>
</dbReference>
<sequence length="120" mass="12803">MNAHLLAQDSYAATAASVRTPRATEYALLARTTHALTHADGFAALVRALHDNRRLWTTLAADVAEPGNGLPQELRARLFYLSEFTAHHSRKVLAGEADAGALIAINTAVMRGLAGEEAKA</sequence>
<comment type="caution">
    <text evidence="1">The sequence shown here is derived from an EMBL/GenBank/DDBJ whole genome shotgun (WGS) entry which is preliminary data.</text>
</comment>
<accession>A0ABT2Z525</accession>
<evidence type="ECO:0000313" key="2">
    <source>
        <dbReference type="Proteomes" id="UP001652503"/>
    </source>
</evidence>
<dbReference type="EMBL" id="JAOWLA010000015">
    <property type="protein sequence ID" value="MCV2866092.1"/>
    <property type="molecule type" value="Genomic_DNA"/>
</dbReference>
<proteinExistence type="predicted"/>
<name>A0ABT2Z525_9RHOB</name>
<evidence type="ECO:0000313" key="1">
    <source>
        <dbReference type="EMBL" id="MCV2866092.1"/>
    </source>
</evidence>
<dbReference type="RefSeq" id="WP_263722624.1">
    <property type="nucleotide sequence ID" value="NZ_JAOWLA010000015.1"/>
</dbReference>
<dbReference type="InterPro" id="IPR010845">
    <property type="entry name" value="FlaF"/>
</dbReference>
<dbReference type="Proteomes" id="UP001652503">
    <property type="component" value="Unassembled WGS sequence"/>
</dbReference>
<gene>
    <name evidence="1" type="primary">flaF</name>
    <name evidence="1" type="ORF">OE647_15315</name>
</gene>
<reference evidence="1 2" key="1">
    <citation type="submission" date="2022-10" db="EMBL/GenBank/DDBJ databases">
        <title>Defluviimonas sp. nov., isolated from ocean surface water.</title>
        <authorList>
            <person name="He W."/>
            <person name="Wang L."/>
            <person name="Zhang D.-F."/>
        </authorList>
    </citation>
    <scope>NUCLEOTIDE SEQUENCE [LARGE SCALE GENOMIC DNA]</scope>
    <source>
        <strain evidence="1 2">WL0075</strain>
    </source>
</reference>
<keyword evidence="2" id="KW-1185">Reference proteome</keyword>
<protein>
    <submittedName>
        <fullName evidence="1">Flagellar biosynthesis regulator FlaF</fullName>
    </submittedName>
</protein>
<keyword evidence="1" id="KW-0966">Cell projection</keyword>
<dbReference type="Pfam" id="PF07309">
    <property type="entry name" value="FlaF"/>
    <property type="match status" value="1"/>
</dbReference>
<keyword evidence="1" id="KW-0969">Cilium</keyword>